<dbReference type="Pfam" id="PF10566">
    <property type="entry name" value="Glyco_hydro_97"/>
    <property type="match status" value="1"/>
</dbReference>
<dbReference type="Gene3D" id="3.20.20.70">
    <property type="entry name" value="Aldolase class I"/>
    <property type="match status" value="1"/>
</dbReference>
<dbReference type="InterPro" id="IPR014718">
    <property type="entry name" value="GH-type_carb-bd"/>
</dbReference>
<feature type="domain" description="Glycosyl-hydrolase 97 N-terminal" evidence="4">
    <location>
        <begin position="37"/>
        <end position="292"/>
    </location>
</feature>
<dbReference type="SUPFAM" id="SSF51445">
    <property type="entry name" value="(Trans)glycosidases"/>
    <property type="match status" value="1"/>
</dbReference>
<evidence type="ECO:0000256" key="1">
    <source>
        <dbReference type="ARBA" id="ARBA00022801"/>
    </source>
</evidence>
<evidence type="ECO:0000313" key="7">
    <source>
        <dbReference type="Proteomes" id="UP000663281"/>
    </source>
</evidence>
<dbReference type="InterPro" id="IPR019563">
    <property type="entry name" value="GH97_catalytic"/>
</dbReference>
<dbReference type="InterPro" id="IPR052720">
    <property type="entry name" value="Glycosyl_hydrolase_97"/>
</dbReference>
<dbReference type="InterPro" id="IPR029486">
    <property type="entry name" value="GH97_N"/>
</dbReference>
<evidence type="ECO:0000256" key="2">
    <source>
        <dbReference type="ARBA" id="ARBA00023295"/>
    </source>
</evidence>
<dbReference type="KEGG" id="scyp:JYB88_02940"/>
<dbReference type="AlphaFoldDB" id="A0A974XLL3"/>
<dbReference type="RefSeq" id="WP_207325443.1">
    <property type="nucleotide sequence ID" value="NZ_CP071504.1"/>
</dbReference>
<dbReference type="EMBL" id="CP071504">
    <property type="protein sequence ID" value="QSX30634.1"/>
    <property type="molecule type" value="Genomic_DNA"/>
</dbReference>
<evidence type="ECO:0000259" key="5">
    <source>
        <dbReference type="Pfam" id="PF14509"/>
    </source>
</evidence>
<evidence type="ECO:0000259" key="3">
    <source>
        <dbReference type="Pfam" id="PF10566"/>
    </source>
</evidence>
<dbReference type="InterPro" id="IPR017853">
    <property type="entry name" value="GH"/>
</dbReference>
<evidence type="ECO:0000313" key="6">
    <source>
        <dbReference type="EMBL" id="QSX30634.1"/>
    </source>
</evidence>
<gene>
    <name evidence="6" type="ORF">JYB88_02940</name>
</gene>
<dbReference type="InterPro" id="IPR013785">
    <property type="entry name" value="Aldolase_TIM"/>
</dbReference>
<dbReference type="InterPro" id="IPR029483">
    <property type="entry name" value="GH97_C"/>
</dbReference>
<evidence type="ECO:0000259" key="4">
    <source>
        <dbReference type="Pfam" id="PF14508"/>
    </source>
</evidence>
<dbReference type="Proteomes" id="UP000663281">
    <property type="component" value="Chromosome"/>
</dbReference>
<keyword evidence="7" id="KW-1185">Reference proteome</keyword>
<accession>A0A974XLL3</accession>
<name>A0A974XLL3_9GAMM</name>
<feature type="domain" description="Glycosyl-hydrolase 97 C-terminal oligomerisation" evidence="5">
    <location>
        <begin position="560"/>
        <end position="655"/>
    </location>
</feature>
<dbReference type="InterPro" id="IPR013780">
    <property type="entry name" value="Glyco_hydro_b"/>
</dbReference>
<feature type="domain" description="Glycosyl-hydrolase 97 catalytic" evidence="3">
    <location>
        <begin position="310"/>
        <end position="462"/>
    </location>
</feature>
<proteinExistence type="predicted"/>
<dbReference type="PANTHER" id="PTHR35803:SF2">
    <property type="entry name" value="RETAINING ALPHA-GALACTOSIDASE"/>
    <property type="match status" value="1"/>
</dbReference>
<dbReference type="Gene3D" id="2.70.98.10">
    <property type="match status" value="1"/>
</dbReference>
<dbReference type="Gene3D" id="2.60.40.1180">
    <property type="entry name" value="Golgi alpha-mannosidase II"/>
    <property type="match status" value="1"/>
</dbReference>
<dbReference type="Pfam" id="PF14509">
    <property type="entry name" value="GH97_C"/>
    <property type="match status" value="1"/>
</dbReference>
<sequence length="658" mass="73565">MFPTLLRPSRASRLQIGLIGAALMLWQSTALAGQFSLRSPDDSLEIRLSTGTHTETGTVQGLEYQLWVDGQQQLQPSRIAMAFDDGSAFGPGARVTDQTPVEVDEEVLPEIPLRQAKIRNHYRGLTLSFDTGFQLELRAFNEGVAYRFIAGKHPATGLKGETAEFNLAKGSFGYFPFEKNFRSATQPLFTPTATKSLGGDQLGSLPALFVSKGVNLLLTETDLQHYPGLWLRGDGRGGVYGVHPKELDKEGNEIDSHASIEGNRSFPWRIIAVARSDAALLDNQLSFLLAEPSRIKDVSWIKPGKIAWDWYNENHLKGVDFKSGINTDTYKYFIDFAAKFGIENILLDDGWSTHEDVMTVLPGIDMQAILAHAKEKGVKVQLWVPWSGLEPQMERAMKRYAQWGISGLKIDFMNSDSQRMVDFYWRTAATAAKYKLMVNFHGAYKPAGIHRTYPNVLTREGVKGLENHKWSDSITPTHNLHLPFIRMITGPMDYTPGAMRNAQRKNFAAIFSRPMSLGTRAHQVAMYVLYESPLQMLADTPSSYEAEPEIPRFIAAIPTVWDDYRVLEASIGDYLVMARRAGKDWFIGAMTNEQPRDFQLDLGFLAPGRYRLTLCRDGINADENAEDYRIETREVNAGDRLTISLAPGGGWAAKVTPL</sequence>
<dbReference type="GO" id="GO:0016798">
    <property type="term" value="F:hydrolase activity, acting on glycosyl bonds"/>
    <property type="evidence" value="ECO:0007669"/>
    <property type="project" value="UniProtKB-KW"/>
</dbReference>
<organism evidence="6 7">
    <name type="scientific">Shewanella cyperi</name>
    <dbReference type="NCBI Taxonomy" id="2814292"/>
    <lineage>
        <taxon>Bacteria</taxon>
        <taxon>Pseudomonadati</taxon>
        <taxon>Pseudomonadota</taxon>
        <taxon>Gammaproteobacteria</taxon>
        <taxon>Alteromonadales</taxon>
        <taxon>Shewanellaceae</taxon>
        <taxon>Shewanella</taxon>
    </lineage>
</organism>
<protein>
    <submittedName>
        <fullName evidence="6">Glycoside hydrolase family 97 protein</fullName>
    </submittedName>
</protein>
<reference evidence="6 7" key="1">
    <citation type="submission" date="2021-03" db="EMBL/GenBank/DDBJ databases">
        <title>Novel species identification of genus Shewanella.</title>
        <authorList>
            <person name="Liu G."/>
            <person name="Zhang Q."/>
        </authorList>
    </citation>
    <scope>NUCLEOTIDE SEQUENCE [LARGE SCALE GENOMIC DNA]</scope>
    <source>
        <strain evidence="6 7">FJAT-53726</strain>
    </source>
</reference>
<dbReference type="PANTHER" id="PTHR35803">
    <property type="entry name" value="GLUCAN 1,4-ALPHA-GLUCOSIDASE SUSB-RELATED"/>
    <property type="match status" value="1"/>
</dbReference>
<dbReference type="Pfam" id="PF14508">
    <property type="entry name" value="GH97_N"/>
    <property type="match status" value="1"/>
</dbReference>
<dbReference type="GO" id="GO:0030246">
    <property type="term" value="F:carbohydrate binding"/>
    <property type="evidence" value="ECO:0007669"/>
    <property type="project" value="InterPro"/>
</dbReference>
<keyword evidence="2" id="KW-0326">Glycosidase</keyword>
<keyword evidence="1 6" id="KW-0378">Hydrolase</keyword>